<sequence>MPSSPWPPAAGAPPPQQRAAQGTVSTVAPERLPVEAKVKTLSSFEPKANFRFVDMLTGETAPPGTGTGTGRDCLLKCSALLYFPVVSSRSMASTVRHGMVDDGALVLLPPAPGVFCSLLLGPCDVSISRRLLTFDSPRVHTYSLS</sequence>
<organism evidence="2">
    <name type="scientific">Zea mays</name>
    <name type="common">Maize</name>
    <dbReference type="NCBI Taxonomy" id="4577"/>
    <lineage>
        <taxon>Eukaryota</taxon>
        <taxon>Viridiplantae</taxon>
        <taxon>Streptophyta</taxon>
        <taxon>Embryophyta</taxon>
        <taxon>Tracheophyta</taxon>
        <taxon>Spermatophyta</taxon>
        <taxon>Magnoliopsida</taxon>
        <taxon>Liliopsida</taxon>
        <taxon>Poales</taxon>
        <taxon>Poaceae</taxon>
        <taxon>PACMAD clade</taxon>
        <taxon>Panicoideae</taxon>
        <taxon>Andropogonodae</taxon>
        <taxon>Andropogoneae</taxon>
        <taxon>Tripsacinae</taxon>
        <taxon>Zea</taxon>
    </lineage>
</organism>
<protein>
    <submittedName>
        <fullName evidence="2">Uncharacterized protein</fullName>
    </submittedName>
</protein>
<feature type="compositionally biased region" description="Pro residues" evidence="1">
    <location>
        <begin position="1"/>
        <end position="16"/>
    </location>
</feature>
<evidence type="ECO:0000313" key="2">
    <source>
        <dbReference type="EMBL" id="ONM02610.1"/>
    </source>
</evidence>
<feature type="region of interest" description="Disordered" evidence="1">
    <location>
        <begin position="1"/>
        <end position="22"/>
    </location>
</feature>
<dbReference type="EMBL" id="CM007647">
    <property type="protein sequence ID" value="ONM02610.1"/>
    <property type="molecule type" value="Genomic_DNA"/>
</dbReference>
<dbReference type="AlphaFoldDB" id="A0A1D6KHY6"/>
<evidence type="ECO:0000256" key="1">
    <source>
        <dbReference type="SAM" id="MobiDB-lite"/>
    </source>
</evidence>
<reference evidence="2" key="1">
    <citation type="submission" date="2015-12" db="EMBL/GenBank/DDBJ databases">
        <title>Update maize B73 reference genome by single molecule sequencing technologies.</title>
        <authorList>
            <consortium name="Maize Genome Sequencing Project"/>
            <person name="Ware D."/>
        </authorList>
    </citation>
    <scope>NUCLEOTIDE SEQUENCE [LARGE SCALE GENOMIC DNA]</scope>
    <source>
        <tissue evidence="2">Seedling</tissue>
    </source>
</reference>
<dbReference type="IntAct" id="A0A1D6KHY6">
    <property type="interactions" value="3"/>
</dbReference>
<name>A0A1D6KHY6_MAIZE</name>
<accession>A0A1D6KHY6</accession>
<gene>
    <name evidence="2" type="ORF">ZEAMMB73_Zm00001d031271</name>
</gene>
<proteinExistence type="predicted"/>